<comment type="similarity">
    <text evidence="1 9">Belongs to the peptidase S11 family.</text>
</comment>
<dbReference type="Proteomes" id="UP000515703">
    <property type="component" value="Chromosome"/>
</dbReference>
<dbReference type="Gene3D" id="3.40.710.10">
    <property type="entry name" value="DD-peptidase/beta-lactamase superfamily"/>
    <property type="match status" value="1"/>
</dbReference>
<dbReference type="GO" id="GO:0006508">
    <property type="term" value="P:proteolysis"/>
    <property type="evidence" value="ECO:0007669"/>
    <property type="project" value="InterPro"/>
</dbReference>
<evidence type="ECO:0000256" key="2">
    <source>
        <dbReference type="ARBA" id="ARBA00022729"/>
    </source>
</evidence>
<keyword evidence="3" id="KW-0378">Hydrolase</keyword>
<evidence type="ECO:0000256" key="9">
    <source>
        <dbReference type="RuleBase" id="RU004016"/>
    </source>
</evidence>
<accession>A0A7I8DIA8</accession>
<dbReference type="PANTHER" id="PTHR21581:SF6">
    <property type="entry name" value="TRAFFICKING PROTEIN PARTICLE COMPLEX SUBUNIT 12"/>
    <property type="match status" value="1"/>
</dbReference>
<keyword evidence="2" id="KW-0732">Signal</keyword>
<evidence type="ECO:0000256" key="6">
    <source>
        <dbReference type="ARBA" id="ARBA00023316"/>
    </source>
</evidence>
<proteinExistence type="inferred from homology"/>
<dbReference type="PANTHER" id="PTHR21581">
    <property type="entry name" value="D-ALANYL-D-ALANINE CARBOXYPEPTIDASE"/>
    <property type="match status" value="1"/>
</dbReference>
<dbReference type="GO" id="GO:0008360">
    <property type="term" value="P:regulation of cell shape"/>
    <property type="evidence" value="ECO:0007669"/>
    <property type="project" value="UniProtKB-KW"/>
</dbReference>
<dbReference type="SUPFAM" id="SSF56601">
    <property type="entry name" value="beta-lactamase/transpeptidase-like"/>
    <property type="match status" value="1"/>
</dbReference>
<evidence type="ECO:0000256" key="7">
    <source>
        <dbReference type="PIRSR" id="PIRSR618044-1"/>
    </source>
</evidence>
<evidence type="ECO:0000259" key="10">
    <source>
        <dbReference type="Pfam" id="PF00768"/>
    </source>
</evidence>
<feature type="active site" evidence="7">
    <location>
        <position position="169"/>
    </location>
</feature>
<reference evidence="11 12" key="1">
    <citation type="submission" date="2020-08" db="EMBL/GenBank/DDBJ databases">
        <title>Draft genome sequencing of an Anaerocolumna strain isolated from anoxic soil subjected to BSD treatment.</title>
        <authorList>
            <person name="Uek A."/>
            <person name="Tonouchi A."/>
        </authorList>
    </citation>
    <scope>NUCLEOTIDE SEQUENCE [LARGE SCALE GENOMIC DNA]</scope>
    <source>
        <strain evidence="11 12">CTTW</strain>
    </source>
</reference>
<feature type="binding site" evidence="8">
    <location>
        <position position="292"/>
    </location>
    <ligand>
        <name>substrate</name>
    </ligand>
</feature>
<keyword evidence="4" id="KW-0133">Cell shape</keyword>
<dbReference type="Pfam" id="PF00768">
    <property type="entry name" value="Peptidase_S11"/>
    <property type="match status" value="1"/>
</dbReference>
<evidence type="ECO:0000313" key="12">
    <source>
        <dbReference type="Proteomes" id="UP000515703"/>
    </source>
</evidence>
<dbReference type="KEGG" id="acht:bsdcttw_12690"/>
<dbReference type="InterPro" id="IPR001967">
    <property type="entry name" value="Peptidase_S11_N"/>
</dbReference>
<evidence type="ECO:0000256" key="8">
    <source>
        <dbReference type="PIRSR" id="PIRSR618044-2"/>
    </source>
</evidence>
<dbReference type="InterPro" id="IPR012338">
    <property type="entry name" value="Beta-lactam/transpept-like"/>
</dbReference>
<dbReference type="PRINTS" id="PR00725">
    <property type="entry name" value="DADACBPTASE1"/>
</dbReference>
<evidence type="ECO:0000313" key="11">
    <source>
        <dbReference type="EMBL" id="BCJ98228.1"/>
    </source>
</evidence>
<protein>
    <recommendedName>
        <fullName evidence="10">Peptidase S11 D-alanyl-D-alanine carboxypeptidase A N-terminal domain-containing protein</fullName>
    </recommendedName>
</protein>
<evidence type="ECO:0000256" key="3">
    <source>
        <dbReference type="ARBA" id="ARBA00022801"/>
    </source>
</evidence>
<dbReference type="InterPro" id="IPR018044">
    <property type="entry name" value="Peptidase_S11"/>
</dbReference>
<reference evidence="11 12" key="2">
    <citation type="submission" date="2020-08" db="EMBL/GenBank/DDBJ databases">
        <authorList>
            <person name="Ueki A."/>
            <person name="Tonouchi A."/>
        </authorList>
    </citation>
    <scope>NUCLEOTIDE SEQUENCE [LARGE SCALE GENOMIC DNA]</scope>
    <source>
        <strain evidence="11 12">CTTW</strain>
    </source>
</reference>
<gene>
    <name evidence="11" type="ORF">bsdcttw_12690</name>
</gene>
<feature type="domain" description="Peptidase S11 D-alanyl-D-alanine carboxypeptidase A N-terminal" evidence="10">
    <location>
        <begin position="78"/>
        <end position="322"/>
    </location>
</feature>
<dbReference type="GO" id="GO:0009002">
    <property type="term" value="F:serine-type D-Ala-D-Ala carboxypeptidase activity"/>
    <property type="evidence" value="ECO:0007669"/>
    <property type="project" value="InterPro"/>
</dbReference>
<dbReference type="RefSeq" id="WP_185258572.1">
    <property type="nucleotide sequence ID" value="NZ_AP023368.1"/>
</dbReference>
<dbReference type="GO" id="GO:0009252">
    <property type="term" value="P:peptidoglycan biosynthetic process"/>
    <property type="evidence" value="ECO:0007669"/>
    <property type="project" value="UniProtKB-KW"/>
</dbReference>
<evidence type="ECO:0000256" key="4">
    <source>
        <dbReference type="ARBA" id="ARBA00022960"/>
    </source>
</evidence>
<dbReference type="GO" id="GO:0071555">
    <property type="term" value="P:cell wall organization"/>
    <property type="evidence" value="ECO:0007669"/>
    <property type="project" value="UniProtKB-KW"/>
</dbReference>
<feature type="active site" description="Acyl-ester intermediate" evidence="7">
    <location>
        <position position="112"/>
    </location>
</feature>
<sequence length="345" mass="37876">MKKNINLIISLLCITVFVHNLFYAVPLISQNLYGVQAVYAKADDTLPLISDGSSVDYMSYIPEMKCSRQVEKALSVRNPEISVDAKAALLIDAKTGKVLYHKNALEPIFPASTAKILTALVVLDWCKTSEVVKIGNEVNLIPYDSSRAGLRAGDKLKVYNLLEAMLLPSGNDAAYALAVHVGRKELKDNKADAMSAIREFTRLMNDKARDLGAENSCFISPDGYDAIGQYSTAYDMGRIGLQALKSKTITKIVKERTTTIKMANGRTLPLWNTNALINKDSVWYESHVIGLKTGTTSLAGRCLISAAQTDKGLVLSVIMNSSSQGRWNDSLRLLKYGRKVMSTNK</sequence>
<feature type="active site" description="Proton acceptor" evidence="7">
    <location>
        <position position="115"/>
    </location>
</feature>
<keyword evidence="6" id="KW-0961">Cell wall biogenesis/degradation</keyword>
<evidence type="ECO:0000256" key="5">
    <source>
        <dbReference type="ARBA" id="ARBA00022984"/>
    </source>
</evidence>
<name>A0A7I8DIA8_9FIRM</name>
<keyword evidence="12" id="KW-1185">Reference proteome</keyword>
<dbReference type="AlphaFoldDB" id="A0A7I8DIA8"/>
<evidence type="ECO:0000256" key="1">
    <source>
        <dbReference type="ARBA" id="ARBA00007164"/>
    </source>
</evidence>
<dbReference type="EMBL" id="AP023368">
    <property type="protein sequence ID" value="BCJ98228.1"/>
    <property type="molecule type" value="Genomic_DNA"/>
</dbReference>
<organism evidence="11 12">
    <name type="scientific">Anaerocolumna chitinilytica</name>
    <dbReference type="NCBI Taxonomy" id="1727145"/>
    <lineage>
        <taxon>Bacteria</taxon>
        <taxon>Bacillati</taxon>
        <taxon>Bacillota</taxon>
        <taxon>Clostridia</taxon>
        <taxon>Lachnospirales</taxon>
        <taxon>Lachnospiraceae</taxon>
        <taxon>Anaerocolumna</taxon>
    </lineage>
</organism>
<keyword evidence="5" id="KW-0573">Peptidoglycan synthesis</keyword>